<comment type="caution">
    <text evidence="6">The sequence shown here is derived from an EMBL/GenBank/DDBJ whole genome shotgun (WGS) entry which is preliminary data.</text>
</comment>
<dbReference type="PANTHER" id="PTHR44942">
    <property type="entry name" value="METHYLTRANSF_11 DOMAIN-CONTAINING PROTEIN"/>
    <property type="match status" value="1"/>
</dbReference>
<evidence type="ECO:0000313" key="6">
    <source>
        <dbReference type="EMBL" id="PRH75943.1"/>
    </source>
</evidence>
<dbReference type="InterPro" id="IPR029063">
    <property type="entry name" value="SAM-dependent_MTases_sf"/>
</dbReference>
<feature type="domain" description="Methyltransferase type 11" evidence="5">
    <location>
        <begin position="45"/>
        <end position="134"/>
    </location>
</feature>
<dbReference type="Gene3D" id="3.40.50.150">
    <property type="entry name" value="Vaccinia Virus protein VP39"/>
    <property type="match status" value="1"/>
</dbReference>
<dbReference type="CDD" id="cd02440">
    <property type="entry name" value="AdoMet_MTases"/>
    <property type="match status" value="1"/>
</dbReference>
<feature type="region of interest" description="Disordered" evidence="4">
    <location>
        <begin position="159"/>
        <end position="178"/>
    </location>
</feature>
<proteinExistence type="inferred from homology"/>
<comment type="similarity">
    <text evidence="1">Belongs to the methyltransferase superfamily.</text>
</comment>
<dbReference type="Proteomes" id="UP000239322">
    <property type="component" value="Unassembled WGS sequence"/>
</dbReference>
<feature type="non-terminal residue" evidence="6">
    <location>
        <position position="249"/>
    </location>
</feature>
<sequence>MTTSRARSFDTAAARYDAARPGYPPALFDAVEELAGRPLADAAVLDVGAGTGIATRLLRDRRARVTAVEPGDGMADRLRRTTPGVPLVRATGDALPFAPATADLITYAQSWHWTDRTRSLPEALRVLRPGGALALWWNIADSDVPWVAAQEERFARHLGGAAHGTPGQGDTLPPGTPRAERRIRWSRRIPLDTHLAHLATHSLLLTTEPGAARAFLDRERTSLLAQFPDGTVTEPYTCLLYTSPSPRDV</sequence>
<dbReference type="InterPro" id="IPR013216">
    <property type="entry name" value="Methyltransf_11"/>
</dbReference>
<dbReference type="PANTHER" id="PTHR44942:SF4">
    <property type="entry name" value="METHYLTRANSFERASE TYPE 11 DOMAIN-CONTAINING PROTEIN"/>
    <property type="match status" value="1"/>
</dbReference>
<keyword evidence="2 6" id="KW-0489">Methyltransferase</keyword>
<evidence type="ECO:0000256" key="1">
    <source>
        <dbReference type="ARBA" id="ARBA00008361"/>
    </source>
</evidence>
<protein>
    <submittedName>
        <fullName evidence="6">SAM-dependent methyltransferase</fullName>
    </submittedName>
</protein>
<dbReference type="GO" id="GO:0032259">
    <property type="term" value="P:methylation"/>
    <property type="evidence" value="ECO:0007669"/>
    <property type="project" value="UniProtKB-KW"/>
</dbReference>
<evidence type="ECO:0000256" key="2">
    <source>
        <dbReference type="ARBA" id="ARBA00022603"/>
    </source>
</evidence>
<dbReference type="EMBL" id="PVLV01000622">
    <property type="protein sequence ID" value="PRH75943.1"/>
    <property type="molecule type" value="Genomic_DNA"/>
</dbReference>
<organism evidence="6 7">
    <name type="scientific">Streptomyces solincola</name>
    <dbReference type="NCBI Taxonomy" id="2100817"/>
    <lineage>
        <taxon>Bacteria</taxon>
        <taxon>Bacillati</taxon>
        <taxon>Actinomycetota</taxon>
        <taxon>Actinomycetes</taxon>
        <taxon>Kitasatosporales</taxon>
        <taxon>Streptomycetaceae</taxon>
        <taxon>Streptomyces</taxon>
    </lineage>
</organism>
<keyword evidence="7" id="KW-1185">Reference proteome</keyword>
<keyword evidence="3 6" id="KW-0808">Transferase</keyword>
<evidence type="ECO:0000259" key="5">
    <source>
        <dbReference type="Pfam" id="PF08241"/>
    </source>
</evidence>
<dbReference type="InterPro" id="IPR051052">
    <property type="entry name" value="Diverse_substrate_MTase"/>
</dbReference>
<evidence type="ECO:0000256" key="4">
    <source>
        <dbReference type="SAM" id="MobiDB-lite"/>
    </source>
</evidence>
<gene>
    <name evidence="6" type="ORF">C6N75_28305</name>
</gene>
<name>A0A2S9PNG7_9ACTN</name>
<evidence type="ECO:0000313" key="7">
    <source>
        <dbReference type="Proteomes" id="UP000239322"/>
    </source>
</evidence>
<accession>A0A2S9PNG7</accession>
<dbReference type="SUPFAM" id="SSF53335">
    <property type="entry name" value="S-adenosyl-L-methionine-dependent methyltransferases"/>
    <property type="match status" value="1"/>
</dbReference>
<evidence type="ECO:0000256" key="3">
    <source>
        <dbReference type="ARBA" id="ARBA00022679"/>
    </source>
</evidence>
<dbReference type="RefSeq" id="WP_105871707.1">
    <property type="nucleotide sequence ID" value="NZ_PVLV01000622.1"/>
</dbReference>
<dbReference type="Pfam" id="PF08241">
    <property type="entry name" value="Methyltransf_11"/>
    <property type="match status" value="1"/>
</dbReference>
<dbReference type="OrthoDB" id="9797252at2"/>
<dbReference type="AlphaFoldDB" id="A0A2S9PNG7"/>
<reference evidence="6 7" key="1">
    <citation type="submission" date="2018-03" db="EMBL/GenBank/DDBJ databases">
        <title>Novel Streptomyces sp. from soil.</title>
        <authorList>
            <person name="Tan G.Y.A."/>
            <person name="Lee Z.Y."/>
        </authorList>
    </citation>
    <scope>NUCLEOTIDE SEQUENCE [LARGE SCALE GENOMIC DNA]</scope>
    <source>
        <strain evidence="6 7">ST5x</strain>
    </source>
</reference>
<dbReference type="GO" id="GO:0008757">
    <property type="term" value="F:S-adenosylmethionine-dependent methyltransferase activity"/>
    <property type="evidence" value="ECO:0007669"/>
    <property type="project" value="InterPro"/>
</dbReference>